<sequence>MGKKEKRDQRYRESMTESEPVVKETEYVLLEKGCRKNLNITDAGRNQQVDVKDNC</sequence>
<name>K1PBI3_MAGGI</name>
<dbReference type="EMBL" id="JH819080">
    <property type="protein sequence ID" value="EKC21157.1"/>
    <property type="molecule type" value="Genomic_DNA"/>
</dbReference>
<dbReference type="HOGENOM" id="CLU_3034405_0_0_1"/>
<dbReference type="AlphaFoldDB" id="K1PBI3"/>
<organism evidence="1">
    <name type="scientific">Magallana gigas</name>
    <name type="common">Pacific oyster</name>
    <name type="synonym">Crassostrea gigas</name>
    <dbReference type="NCBI Taxonomy" id="29159"/>
    <lineage>
        <taxon>Eukaryota</taxon>
        <taxon>Metazoa</taxon>
        <taxon>Spiralia</taxon>
        <taxon>Lophotrochozoa</taxon>
        <taxon>Mollusca</taxon>
        <taxon>Bivalvia</taxon>
        <taxon>Autobranchia</taxon>
        <taxon>Pteriomorphia</taxon>
        <taxon>Ostreida</taxon>
        <taxon>Ostreoidea</taxon>
        <taxon>Ostreidae</taxon>
        <taxon>Magallana</taxon>
    </lineage>
</organism>
<proteinExistence type="predicted"/>
<protein>
    <submittedName>
        <fullName evidence="1">Uncharacterized protein</fullName>
    </submittedName>
</protein>
<dbReference type="InParanoid" id="K1PBI3"/>
<gene>
    <name evidence="1" type="ORF">CGI_10004453</name>
</gene>
<accession>K1PBI3</accession>
<evidence type="ECO:0000313" key="1">
    <source>
        <dbReference type="EMBL" id="EKC21157.1"/>
    </source>
</evidence>
<reference evidence="1" key="1">
    <citation type="journal article" date="2012" name="Nature">
        <title>The oyster genome reveals stress adaptation and complexity of shell formation.</title>
        <authorList>
            <person name="Zhang G."/>
            <person name="Fang X."/>
            <person name="Guo X."/>
            <person name="Li L."/>
            <person name="Luo R."/>
            <person name="Xu F."/>
            <person name="Yang P."/>
            <person name="Zhang L."/>
            <person name="Wang X."/>
            <person name="Qi H."/>
            <person name="Xiong Z."/>
            <person name="Que H."/>
            <person name="Xie Y."/>
            <person name="Holland P.W."/>
            <person name="Paps J."/>
            <person name="Zhu Y."/>
            <person name="Wu F."/>
            <person name="Chen Y."/>
            <person name="Wang J."/>
            <person name="Peng C."/>
            <person name="Meng J."/>
            <person name="Yang L."/>
            <person name="Liu J."/>
            <person name="Wen B."/>
            <person name="Zhang N."/>
            <person name="Huang Z."/>
            <person name="Zhu Q."/>
            <person name="Feng Y."/>
            <person name="Mount A."/>
            <person name="Hedgecock D."/>
            <person name="Xu Z."/>
            <person name="Liu Y."/>
            <person name="Domazet-Loso T."/>
            <person name="Du Y."/>
            <person name="Sun X."/>
            <person name="Zhang S."/>
            <person name="Liu B."/>
            <person name="Cheng P."/>
            <person name="Jiang X."/>
            <person name="Li J."/>
            <person name="Fan D."/>
            <person name="Wang W."/>
            <person name="Fu W."/>
            <person name="Wang T."/>
            <person name="Wang B."/>
            <person name="Zhang J."/>
            <person name="Peng Z."/>
            <person name="Li Y."/>
            <person name="Li N."/>
            <person name="Wang J."/>
            <person name="Chen M."/>
            <person name="He Y."/>
            <person name="Tan F."/>
            <person name="Song X."/>
            <person name="Zheng Q."/>
            <person name="Huang R."/>
            <person name="Yang H."/>
            <person name="Du X."/>
            <person name="Chen L."/>
            <person name="Yang M."/>
            <person name="Gaffney P.M."/>
            <person name="Wang S."/>
            <person name="Luo L."/>
            <person name="She Z."/>
            <person name="Ming Y."/>
            <person name="Huang W."/>
            <person name="Zhang S."/>
            <person name="Huang B."/>
            <person name="Zhang Y."/>
            <person name="Qu T."/>
            <person name="Ni P."/>
            <person name="Miao G."/>
            <person name="Wang J."/>
            <person name="Wang Q."/>
            <person name="Steinberg C.E."/>
            <person name="Wang H."/>
            <person name="Li N."/>
            <person name="Qian L."/>
            <person name="Zhang G."/>
            <person name="Li Y."/>
            <person name="Yang H."/>
            <person name="Liu X."/>
            <person name="Wang J."/>
            <person name="Yin Y."/>
            <person name="Wang J."/>
        </authorList>
    </citation>
    <scope>NUCLEOTIDE SEQUENCE [LARGE SCALE GENOMIC DNA]</scope>
    <source>
        <strain evidence="1">05x7-T-G4-1.051#20</strain>
    </source>
</reference>